<reference evidence="8 9" key="1">
    <citation type="submission" date="2018-09" db="EMBL/GenBank/DDBJ databases">
        <title>Genomic investigation of the strawberry pathogen Phytophthora fragariae indicates pathogenicity is determined by transcriptional variation in three key races.</title>
        <authorList>
            <person name="Adams T.M."/>
            <person name="Armitage A.D."/>
            <person name="Sobczyk M.K."/>
            <person name="Bates H.J."/>
            <person name="Dunwell J.M."/>
            <person name="Nellist C.F."/>
            <person name="Harrison R.J."/>
        </authorList>
    </citation>
    <scope>NUCLEOTIDE SEQUENCE [LARGE SCALE GENOMIC DNA]</scope>
    <source>
        <strain evidence="8 9">SCRP324</strain>
    </source>
</reference>
<dbReference type="PANTHER" id="PTHR46723:SF1">
    <property type="entry name" value="LEUCINE-RICH REPEAT AND IQ DOMAIN-CONTAINING PROTEIN 3"/>
    <property type="match status" value="1"/>
</dbReference>
<feature type="transmembrane region" description="Helical" evidence="7">
    <location>
        <begin position="1886"/>
        <end position="1905"/>
    </location>
</feature>
<feature type="transmembrane region" description="Helical" evidence="7">
    <location>
        <begin position="1567"/>
        <end position="1588"/>
    </location>
</feature>
<dbReference type="GO" id="GO:0022857">
    <property type="term" value="F:transmembrane transporter activity"/>
    <property type="evidence" value="ECO:0007669"/>
    <property type="project" value="InterPro"/>
</dbReference>
<feature type="compositionally biased region" description="Basic and acidic residues" evidence="6">
    <location>
        <begin position="62"/>
        <end position="74"/>
    </location>
</feature>
<dbReference type="SUPFAM" id="SSF52058">
    <property type="entry name" value="L domain-like"/>
    <property type="match status" value="1"/>
</dbReference>
<feature type="region of interest" description="Disordered" evidence="6">
    <location>
        <begin position="483"/>
        <end position="512"/>
    </location>
</feature>
<feature type="transmembrane region" description="Helical" evidence="7">
    <location>
        <begin position="1748"/>
        <end position="1776"/>
    </location>
</feature>
<feature type="transmembrane region" description="Helical" evidence="7">
    <location>
        <begin position="1831"/>
        <end position="1849"/>
    </location>
</feature>
<evidence type="ECO:0000256" key="7">
    <source>
        <dbReference type="SAM" id="Phobius"/>
    </source>
</evidence>
<dbReference type="InterPro" id="IPR032675">
    <property type="entry name" value="LRR_dom_sf"/>
</dbReference>
<organism evidence="8 9">
    <name type="scientific">Phytophthora rubi</name>
    <dbReference type="NCBI Taxonomy" id="129364"/>
    <lineage>
        <taxon>Eukaryota</taxon>
        <taxon>Sar</taxon>
        <taxon>Stramenopiles</taxon>
        <taxon>Oomycota</taxon>
        <taxon>Peronosporomycetes</taxon>
        <taxon>Peronosporales</taxon>
        <taxon>Peronosporaceae</taxon>
        <taxon>Phytophthora</taxon>
    </lineage>
</organism>
<feature type="transmembrane region" description="Helical" evidence="7">
    <location>
        <begin position="1796"/>
        <end position="1819"/>
    </location>
</feature>
<evidence type="ECO:0000256" key="6">
    <source>
        <dbReference type="SAM" id="MobiDB-lite"/>
    </source>
</evidence>
<feature type="transmembrane region" description="Helical" evidence="7">
    <location>
        <begin position="1608"/>
        <end position="1624"/>
    </location>
</feature>
<feature type="transmembrane region" description="Helical" evidence="7">
    <location>
        <begin position="1855"/>
        <end position="1874"/>
    </location>
</feature>
<dbReference type="GO" id="GO:0016020">
    <property type="term" value="C:membrane"/>
    <property type="evidence" value="ECO:0007669"/>
    <property type="project" value="UniProtKB-SubCell"/>
</dbReference>
<evidence type="ECO:0000256" key="2">
    <source>
        <dbReference type="ARBA" id="ARBA00006434"/>
    </source>
</evidence>
<dbReference type="PROSITE" id="PS50096">
    <property type="entry name" value="IQ"/>
    <property type="match status" value="2"/>
</dbReference>
<keyword evidence="4 7" id="KW-1133">Transmembrane helix</keyword>
<evidence type="ECO:0000256" key="5">
    <source>
        <dbReference type="ARBA" id="ARBA00023136"/>
    </source>
</evidence>
<gene>
    <name evidence="8" type="ORF">PR002_g1444</name>
</gene>
<keyword evidence="3 7" id="KW-0812">Transmembrane</keyword>
<evidence type="ECO:0000256" key="4">
    <source>
        <dbReference type="ARBA" id="ARBA00022989"/>
    </source>
</evidence>
<feature type="transmembrane region" description="Helical" evidence="7">
    <location>
        <begin position="1644"/>
        <end position="1663"/>
    </location>
</feature>
<keyword evidence="5 7" id="KW-0472">Membrane</keyword>
<feature type="compositionally biased region" description="Acidic residues" evidence="6">
    <location>
        <begin position="92"/>
        <end position="101"/>
    </location>
</feature>
<dbReference type="Gene3D" id="1.20.1730.10">
    <property type="entry name" value="Sodium/glucose cotransporter"/>
    <property type="match status" value="1"/>
</dbReference>
<feature type="region of interest" description="Disordered" evidence="6">
    <location>
        <begin position="1126"/>
        <end position="1153"/>
    </location>
</feature>
<evidence type="ECO:0000313" key="8">
    <source>
        <dbReference type="EMBL" id="KAE9046810.1"/>
    </source>
</evidence>
<feature type="transmembrane region" description="Helical" evidence="7">
    <location>
        <begin position="1675"/>
        <end position="1697"/>
    </location>
</feature>
<comment type="subcellular location">
    <subcellularLocation>
        <location evidence="1">Membrane</location>
        <topology evidence="1">Multi-pass membrane protein</topology>
    </subcellularLocation>
</comment>
<comment type="caution">
    <text evidence="8">The sequence shown here is derived from an EMBL/GenBank/DDBJ whole genome shotgun (WGS) entry which is preliminary data.</text>
</comment>
<evidence type="ECO:0000256" key="3">
    <source>
        <dbReference type="ARBA" id="ARBA00022692"/>
    </source>
</evidence>
<feature type="transmembrane region" description="Helical" evidence="7">
    <location>
        <begin position="1717"/>
        <end position="1736"/>
    </location>
</feature>
<feature type="region of interest" description="Disordered" evidence="6">
    <location>
        <begin position="1185"/>
        <end position="1209"/>
    </location>
</feature>
<feature type="region of interest" description="Disordered" evidence="6">
    <location>
        <begin position="25"/>
        <end position="101"/>
    </location>
</feature>
<dbReference type="InterPro" id="IPR038377">
    <property type="entry name" value="Na/Glc_symporter_sf"/>
</dbReference>
<dbReference type="PANTHER" id="PTHR46723">
    <property type="entry name" value="LEUCINE-RICH REPEAT AND IQ DOMAIN-CONTAINING PROTEIN 3"/>
    <property type="match status" value="1"/>
</dbReference>
<accession>A0A6A3NN91</accession>
<dbReference type="InterPro" id="IPR001734">
    <property type="entry name" value="Na/solute_symporter"/>
</dbReference>
<dbReference type="Proteomes" id="UP000435112">
    <property type="component" value="Unassembled WGS sequence"/>
</dbReference>
<dbReference type="EMBL" id="QXFU01000042">
    <property type="protein sequence ID" value="KAE9046810.1"/>
    <property type="molecule type" value="Genomic_DNA"/>
</dbReference>
<dbReference type="InterPro" id="IPR052859">
    <property type="entry name" value="LRR-IQ_domain_protein"/>
</dbReference>
<dbReference type="Gene3D" id="3.80.10.10">
    <property type="entry name" value="Ribonuclease Inhibitor"/>
    <property type="match status" value="1"/>
</dbReference>
<sequence length="1968" mass="221559">MSSLFEEPTDEAIDVNGQEVEVTAKPDVIDEENQTAQEGENEEALKEVNEDDAIEETGEVSDSERVEEAVREIDEVSPWGENETNREAGTGVEEDEGDEDDAWEWQLRVVQRVSEGMLGLSLFTSGGFDFVVVLNVQQNALRDLEPIAGMARTLRVLNAAQNEIATLPDYGFWEKFRCLSLCFLSQNALRTWADVQGLEGCAGSLTWLTLSNNPLTTLKNARSFVVNKLPFLKALDNFVTTDQEVIQHARPNARFNALAPRLSISHLHMPLEFETDDAALLYVGETETAIANIHADNSPSVRAQKLARGYLSRRANFPRFRDVRELVIHVQKHIRGFLLRQFIKRQICDLVAANGESKLLMASVAAGHGLLSPLARRSFEKLLPIVRRWRTHFQARKRAVAIKKIRFWCQMVYQRHARRTRQLLRDQQEIWIYYTPEFEQELLTLATRVARRDPYLMTLSREDRLELLRERCAQSGISVLRGPNPNSNVVRVPTSRSERSPTPVSRGQHCQREEDEGYKLLRMAQDAQSTLDGSLQNDQPRASPPGWPALIRAFPSDNLLENRLLVTEKQFLQQDLERIASIQSQHRQAIANSEANEGNSPTRLQLMMKRQSRAVLVHLAQVTREVRQRLVICNRKILSACVKQRQRRHEQLANKTRFSLAKTKVRARGHAPTRWERKSLSSKSSGHSCDYRKMKVFIPWTIDMYLHIVASLERAVAMCSVGPAKAFALPYEEAKRADAALLIQSVWRASVCHSRRNALEIAIARALVCIQRWWRFRIGLRRRLDVLRACMLVGASINSRTLFMEASVYHTLVESWPAVQAIISRHRCPEHRLHCRIVSGANVELTLTPGQLLLYNASREERSILLPQHQHQQTVAGTSAHVSSSKIELWANQRCSAYFPVWMPGTPDPEQESMTSRFEDAAALLLVDGVQVEPTLMERELMLGVTQPPVAEMFAQMNPFREFPMCQRVVNSATRVMDLAHRLSAHKSTRNWQLEPSQQGLDATSFVRLTFESIDEARKRALVLLCKTFDPITKTYARMFSLEALYGAAFRHHQWALSQAASRDEVDSVLDDSRVWLQDEFPSRWWINTERKLETLRSARGASQSILTTARASPTFHVQQIPPREPQAMEPVRPPDVETRGPPRVFPRLPPPESKSYVAPLHVVESTLPPDAERHPSDRIQVHNPAVPIQPQVPSRPASPSTQLGSSRHQKLVNRLGKACYPCIEDKQYQEQQTRDHHVRDLREEGEQAMEALIVDRRMLQREKATEVANIKLDIDVKLQRMRFEHELEQIHARGALEQQRNTSRRRKLTRKFESSFVAQSGALMRRAARATVASSLKTEEQEQQRLAAAVKVREAEALERRRDAKSFWFVRNRQDKRDMEAVRLLRSAEIDKAERSRRASLQRRINEDAEIKKMLRLMSASNHPVIVNKSQRCGSRLRLKVSFANLLQVKHSSSARGADCQPWTSSMRWPAEIIPLEPDPTNKYLSRKMLANGVTYGVMATTLVAVAAYAITMSRHMEVNSVKNFVSAKNSMSALRLAWCFFAAGIGAGSLFTFPEIGVDAGSWGVIGYTLSGISGMIVLALVGPYIRSAVGENVTMTDVVSNRFGYTMRLYIGFISMFYQFICLASEYTCIAQLTTMMSPDAHPIITILLVAFLTNLYLTIGGLRASLATDVWQGIGVVALVGLVCIAMFFHVSIPDGAWSKTNVAAFTTAGFETLVTLVIAVTASNLFFTGFWQRVYAAYDDNTLYKAAFGASVILTLFTVALAMAGMVSYLAYPEGDLFFAILIDMGRGWQVLIIIVIAMLSSGVSDSLQVGIAAELTTCFPKLSLLHARIICVLLNAPAIAIGYQQYDIMTLYLIADLFCTVAVGPMLLGTWKRATRAGALAGNAAGFLTIFIYGVIAQGKFVGGFNWFVLPEGLYSQNSMITFILTLIIPPVVTVAVSLMTPETKDDSVFLLEHSPVQEIKA</sequence>
<evidence type="ECO:0000313" key="9">
    <source>
        <dbReference type="Proteomes" id="UP000435112"/>
    </source>
</evidence>
<dbReference type="OrthoDB" id="676979at2759"/>
<feature type="transmembrane region" description="Helical" evidence="7">
    <location>
        <begin position="1925"/>
        <end position="1946"/>
    </location>
</feature>
<feature type="transmembrane region" description="Helical" evidence="7">
    <location>
        <begin position="1534"/>
        <end position="1555"/>
    </location>
</feature>
<feature type="compositionally biased region" description="Pro residues" evidence="6">
    <location>
        <begin position="1144"/>
        <end position="1153"/>
    </location>
</feature>
<feature type="compositionally biased region" description="Polar residues" evidence="6">
    <location>
        <begin position="1198"/>
        <end position="1207"/>
    </location>
</feature>
<evidence type="ECO:0000256" key="1">
    <source>
        <dbReference type="ARBA" id="ARBA00004141"/>
    </source>
</evidence>
<feature type="compositionally biased region" description="Acidic residues" evidence="6">
    <location>
        <begin position="49"/>
        <end position="61"/>
    </location>
</feature>
<comment type="similarity">
    <text evidence="2">Belongs to the sodium:solute symporter (SSF) (TC 2.A.21) family.</text>
</comment>
<feature type="transmembrane region" description="Helical" evidence="7">
    <location>
        <begin position="1494"/>
        <end position="1513"/>
    </location>
</feature>
<dbReference type="PROSITE" id="PS50283">
    <property type="entry name" value="NA_SOLUT_SYMP_3"/>
    <property type="match status" value="1"/>
</dbReference>
<name>A0A6A3NN91_9STRA</name>
<proteinExistence type="inferred from homology"/>
<protein>
    <submittedName>
        <fullName evidence="8">Uncharacterized protein</fullName>
    </submittedName>
</protein>